<proteinExistence type="inferred from homology"/>
<dbReference type="Proteomes" id="UP000184520">
    <property type="component" value="Unassembled WGS sequence"/>
</dbReference>
<keyword evidence="6 9" id="KW-0472">Membrane</keyword>
<reference evidence="11" key="1">
    <citation type="submission" date="2016-11" db="EMBL/GenBank/DDBJ databases">
        <authorList>
            <person name="Varghese N."/>
            <person name="Submissions S."/>
        </authorList>
    </citation>
    <scope>NUCLEOTIDE SEQUENCE [LARGE SCALE GENOMIC DNA]</scope>
    <source>
        <strain evidence="11">CGMCC 1.8995</strain>
    </source>
</reference>
<name>A0A1M5E5V4_9ALTE</name>
<dbReference type="FunFam" id="1.10.3730.20:FF:000001">
    <property type="entry name" value="Quaternary ammonium compound resistance transporter SugE"/>
    <property type="match status" value="1"/>
</dbReference>
<evidence type="ECO:0000313" key="11">
    <source>
        <dbReference type="Proteomes" id="UP000184520"/>
    </source>
</evidence>
<comment type="subcellular location">
    <subcellularLocation>
        <location evidence="1 8">Cell membrane</location>
        <topology evidence="1 8">Multi-pass membrane protein</topology>
    </subcellularLocation>
</comment>
<dbReference type="SUPFAM" id="SSF103481">
    <property type="entry name" value="Multidrug resistance efflux transporter EmrE"/>
    <property type="match status" value="1"/>
</dbReference>
<feature type="transmembrane region" description="Helical" evidence="9">
    <location>
        <begin position="49"/>
        <end position="70"/>
    </location>
</feature>
<comment type="similarity">
    <text evidence="7 8">Belongs to the drug/metabolite transporter (DMT) superfamily. Small multidrug resistance (SMR) (TC 2.A.7.1) family.</text>
</comment>
<dbReference type="GO" id="GO:0005886">
    <property type="term" value="C:plasma membrane"/>
    <property type="evidence" value="ECO:0007669"/>
    <property type="project" value="UniProtKB-SubCell"/>
</dbReference>
<dbReference type="EMBL" id="FQWD01000001">
    <property type="protein sequence ID" value="SHF74617.1"/>
    <property type="molecule type" value="Genomic_DNA"/>
</dbReference>
<gene>
    <name evidence="10" type="ORF">SAMN05216361_0266</name>
</gene>
<dbReference type="PANTHER" id="PTHR30561:SF1">
    <property type="entry name" value="MULTIDRUG TRANSPORTER EMRE"/>
    <property type="match status" value="1"/>
</dbReference>
<dbReference type="PANTHER" id="PTHR30561">
    <property type="entry name" value="SMR FAMILY PROTON-DEPENDENT DRUG EFFLUX TRANSPORTER SUGE"/>
    <property type="match status" value="1"/>
</dbReference>
<sequence length="129" mass="14020">MYKVLATLYALFLLFMYIYMKNWLFLGIAIACEVIATSNLKLSEGFTKWLPSTLVVVGYAAAFYFLSLTLKTVPVGVAYAVWSGLGIVAISIVAWFAFGQKPDLWGVVGMGLIIAGVVVLNTLSNTTAH</sequence>
<dbReference type="InterPro" id="IPR045324">
    <property type="entry name" value="Small_multidrug_res"/>
</dbReference>
<evidence type="ECO:0000256" key="1">
    <source>
        <dbReference type="ARBA" id="ARBA00004651"/>
    </source>
</evidence>
<dbReference type="AlphaFoldDB" id="A0A1M5E5V4"/>
<feature type="transmembrane region" description="Helical" evidence="9">
    <location>
        <begin position="104"/>
        <end position="123"/>
    </location>
</feature>
<dbReference type="Gene3D" id="1.10.3730.20">
    <property type="match status" value="1"/>
</dbReference>
<keyword evidence="11" id="KW-1185">Reference proteome</keyword>
<evidence type="ECO:0000313" key="10">
    <source>
        <dbReference type="EMBL" id="SHF74617.1"/>
    </source>
</evidence>
<keyword evidence="4 8" id="KW-0812">Transmembrane</keyword>
<evidence type="ECO:0000256" key="9">
    <source>
        <dbReference type="SAM" id="Phobius"/>
    </source>
</evidence>
<organism evidence="10 11">
    <name type="scientific">Marisediminitalea aggregata</name>
    <dbReference type="NCBI Taxonomy" id="634436"/>
    <lineage>
        <taxon>Bacteria</taxon>
        <taxon>Pseudomonadati</taxon>
        <taxon>Pseudomonadota</taxon>
        <taxon>Gammaproteobacteria</taxon>
        <taxon>Alteromonadales</taxon>
        <taxon>Alteromonadaceae</taxon>
        <taxon>Marisediminitalea</taxon>
    </lineage>
</organism>
<dbReference type="Pfam" id="PF00893">
    <property type="entry name" value="Multi_Drug_Res"/>
    <property type="match status" value="1"/>
</dbReference>
<evidence type="ECO:0000256" key="6">
    <source>
        <dbReference type="ARBA" id="ARBA00023136"/>
    </source>
</evidence>
<dbReference type="GO" id="GO:0022857">
    <property type="term" value="F:transmembrane transporter activity"/>
    <property type="evidence" value="ECO:0007669"/>
    <property type="project" value="InterPro"/>
</dbReference>
<evidence type="ECO:0000256" key="5">
    <source>
        <dbReference type="ARBA" id="ARBA00022989"/>
    </source>
</evidence>
<keyword evidence="2" id="KW-0813">Transport</keyword>
<protein>
    <submittedName>
        <fullName evidence="10">Small multidrug resistance pump/small multidrug resistance pump</fullName>
    </submittedName>
</protein>
<evidence type="ECO:0000256" key="4">
    <source>
        <dbReference type="ARBA" id="ARBA00022692"/>
    </source>
</evidence>
<keyword evidence="5 9" id="KW-1133">Transmembrane helix</keyword>
<dbReference type="PROSITE" id="PS51257">
    <property type="entry name" value="PROKAR_LIPOPROTEIN"/>
    <property type="match status" value="1"/>
</dbReference>
<evidence type="ECO:0000256" key="2">
    <source>
        <dbReference type="ARBA" id="ARBA00022448"/>
    </source>
</evidence>
<dbReference type="GO" id="GO:1990961">
    <property type="term" value="P:xenobiotic detoxification by transmembrane export across the plasma membrane"/>
    <property type="evidence" value="ECO:0007669"/>
    <property type="project" value="UniProtKB-ARBA"/>
</dbReference>
<keyword evidence="3" id="KW-1003">Cell membrane</keyword>
<dbReference type="InterPro" id="IPR000390">
    <property type="entry name" value="Small_drug/metabolite_transptr"/>
</dbReference>
<feature type="transmembrane region" description="Helical" evidence="9">
    <location>
        <begin position="77"/>
        <end position="98"/>
    </location>
</feature>
<dbReference type="STRING" id="634436.SAMN05216361_0266"/>
<evidence type="ECO:0000256" key="8">
    <source>
        <dbReference type="RuleBase" id="RU003942"/>
    </source>
</evidence>
<evidence type="ECO:0000256" key="7">
    <source>
        <dbReference type="ARBA" id="ARBA00038032"/>
    </source>
</evidence>
<dbReference type="InterPro" id="IPR037185">
    <property type="entry name" value="EmrE-like"/>
</dbReference>
<accession>A0A1M5E5V4</accession>
<evidence type="ECO:0000256" key="3">
    <source>
        <dbReference type="ARBA" id="ARBA00022475"/>
    </source>
</evidence>